<dbReference type="GO" id="GO:0043531">
    <property type="term" value="F:ADP binding"/>
    <property type="evidence" value="ECO:0007669"/>
    <property type="project" value="InterPro"/>
</dbReference>
<dbReference type="Proteomes" id="UP000239203">
    <property type="component" value="Unassembled WGS sequence"/>
</dbReference>
<evidence type="ECO:0000313" key="6">
    <source>
        <dbReference type="EMBL" id="PPK64663.1"/>
    </source>
</evidence>
<dbReference type="InterPro" id="IPR002182">
    <property type="entry name" value="NB-ARC"/>
</dbReference>
<dbReference type="InterPro" id="IPR036322">
    <property type="entry name" value="WD40_repeat_dom_sf"/>
</dbReference>
<accession>A0A2S6GHI5</accession>
<dbReference type="RefSeq" id="WP_104481741.1">
    <property type="nucleotide sequence ID" value="NZ_CP154825.1"/>
</dbReference>
<dbReference type="PROSITE" id="PS50082">
    <property type="entry name" value="WD_REPEATS_2"/>
    <property type="match status" value="1"/>
</dbReference>
<dbReference type="Gene3D" id="2.130.10.10">
    <property type="entry name" value="YVTN repeat-like/Quinoprotein amine dehydrogenase"/>
    <property type="match status" value="3"/>
</dbReference>
<evidence type="ECO:0000256" key="1">
    <source>
        <dbReference type="ARBA" id="ARBA00022574"/>
    </source>
</evidence>
<evidence type="ECO:0000313" key="7">
    <source>
        <dbReference type="Proteomes" id="UP000239203"/>
    </source>
</evidence>
<dbReference type="Pfam" id="PF00931">
    <property type="entry name" value="NB-ARC"/>
    <property type="match status" value="1"/>
</dbReference>
<keyword evidence="7" id="KW-1185">Reference proteome</keyword>
<proteinExistence type="predicted"/>
<dbReference type="Pfam" id="PF00400">
    <property type="entry name" value="WD40"/>
    <property type="match status" value="1"/>
</dbReference>
<dbReference type="InterPro" id="IPR019775">
    <property type="entry name" value="WD40_repeat_CS"/>
</dbReference>
<dbReference type="Gene3D" id="3.40.50.300">
    <property type="entry name" value="P-loop containing nucleotide triphosphate hydrolases"/>
    <property type="match status" value="1"/>
</dbReference>
<organism evidence="6 7">
    <name type="scientific">Actinokineospora auranticolor</name>
    <dbReference type="NCBI Taxonomy" id="155976"/>
    <lineage>
        <taxon>Bacteria</taxon>
        <taxon>Bacillati</taxon>
        <taxon>Actinomycetota</taxon>
        <taxon>Actinomycetes</taxon>
        <taxon>Pseudonocardiales</taxon>
        <taxon>Pseudonocardiaceae</taxon>
        <taxon>Actinokineospora</taxon>
    </lineage>
</organism>
<dbReference type="InterPro" id="IPR001680">
    <property type="entry name" value="WD40_rpt"/>
</dbReference>
<evidence type="ECO:0000256" key="3">
    <source>
        <dbReference type="ARBA" id="ARBA00022737"/>
    </source>
</evidence>
<feature type="domain" description="NB-ARC" evidence="5">
    <location>
        <begin position="58"/>
        <end position="174"/>
    </location>
</feature>
<dbReference type="SUPFAM" id="SSF52540">
    <property type="entry name" value="P-loop containing nucleoside triphosphate hydrolases"/>
    <property type="match status" value="1"/>
</dbReference>
<feature type="repeat" description="WD" evidence="4">
    <location>
        <begin position="785"/>
        <end position="800"/>
    </location>
</feature>
<protein>
    <submittedName>
        <fullName evidence="6">WD40 repeat protein</fullName>
    </submittedName>
</protein>
<sequence>MPEIHNEVSGTVHGAIIQAQTVAVTTSNSHRRPVWMVPEPGRAPVDRPGVADRLAALVRSGAPVVGVVGAGGFGKTTLAAQVCHRVRDRFPGGVLWLTLGEHVPDPLLADKVNDLTEVLTGRRPALTDPLTAGHRLGEVLAEAPPTLLVVDDLWAASRLAPFLRARACLVTTRTPGALPSDAEVVIVTAMSAVESRTLLTRGLPDMAATDRLLRLTGRWPLLLALVNSTIRRSVADGSTAAAAADSVAEQLLEDGPDCLDLDSADRRDQAVRATVEASTDRLGDADRDRFRELVVFPADTDLPGAVLHVLWRGTAGSDESRTRALCRRLVDLSLLSRVGDAFRLHDVLLAYLRNAVGARRLTELNGHLVDGLVPADWAEAAPYARRHLAAHAAAAHRVDELLTDPGYLLAAGQPGLLPHLDAATGADAVRAAAVYRRAAHHLRDHDVEQRPAYLEFAARRAGADDLAARTARHATGSAWRCSWTAWEPSVEHKVLIRHQRPVEDVVVAPLRGGVTWVISRDDSGVVRVVDLDTNETVQPPWLDRDERVGAIACVPRLGAGPLVLLDAGSGLRVRDCATGDPVPWDVDEPDAGVAQIVSTRARAAIVTYTDGTARTWDADTGARIGPTAALRLDAGADWRVAAATLNDDVPAVAVMGSRHSVIRVMDLAAGTPVRQGFDAVMAAPEALVCTRRTVLALSRNQVLRWSLSPGEVIGARANPTGRRPTALITGDLADGREVVLSGDEAGQICVWDADTGAPLAEPLAAHGDEVGALSCARLADGRVVVASGSADNTVRLWDTRDVLAPSTRAVAGPVGVTGVVAAAGWRVSGHADGRVRFWSGAETEVAGPAPVVEVTRAGEFAVSLHEDGSLLVFDGDGRVGAPAARPWAGRATSVTGTLLDGRPVVVITGTANLLEARALPDWEPLWRLRPPGRLRVAPVDGAELLAATTSAGYLQVRDLATGRVVGDQIAIQCHNPTTALATLVHPDGGVLAVSGNARGQVVAWRLGDHNAPVWMSGDAGDPVRAVVCAVLPGGTPVAVTAGTALRAWRLDEPVAAPWTPTCEIDLDAPITALAAPTPGELLVGTRHGLARLHLRDPAGEPAV</sequence>
<keyword evidence="3" id="KW-0677">Repeat</keyword>
<dbReference type="AlphaFoldDB" id="A0A2S6GHI5"/>
<dbReference type="PROSITE" id="PS00678">
    <property type="entry name" value="WD_REPEATS_1"/>
    <property type="match status" value="1"/>
</dbReference>
<dbReference type="SUPFAM" id="SSF50978">
    <property type="entry name" value="WD40 repeat-like"/>
    <property type="match status" value="1"/>
</dbReference>
<gene>
    <name evidence="6" type="ORF">CLV40_11853</name>
</gene>
<evidence type="ECO:0000256" key="4">
    <source>
        <dbReference type="PROSITE-ProRule" id="PRU00221"/>
    </source>
</evidence>
<dbReference type="PANTHER" id="PTHR22845">
    <property type="entry name" value="APOPTOTIC PROTEASE-ACTIVATING FACTOR 1"/>
    <property type="match status" value="1"/>
</dbReference>
<dbReference type="PANTHER" id="PTHR22845:SF5">
    <property type="entry name" value="APOPTOTIC PROTEASE-ACTIVATING FACTOR 1"/>
    <property type="match status" value="1"/>
</dbReference>
<comment type="caution">
    <text evidence="6">The sequence shown here is derived from an EMBL/GenBank/DDBJ whole genome shotgun (WGS) entry which is preliminary data.</text>
</comment>
<dbReference type="SMART" id="SM00320">
    <property type="entry name" value="WD40"/>
    <property type="match status" value="3"/>
</dbReference>
<dbReference type="Gene3D" id="1.10.10.10">
    <property type="entry name" value="Winged helix-like DNA-binding domain superfamily/Winged helix DNA-binding domain"/>
    <property type="match status" value="1"/>
</dbReference>
<dbReference type="GO" id="GO:0005829">
    <property type="term" value="C:cytosol"/>
    <property type="evidence" value="ECO:0007669"/>
    <property type="project" value="UniProtKB-ARBA"/>
</dbReference>
<dbReference type="PRINTS" id="PR00364">
    <property type="entry name" value="DISEASERSIST"/>
</dbReference>
<dbReference type="InterPro" id="IPR015943">
    <property type="entry name" value="WD40/YVTN_repeat-like_dom_sf"/>
</dbReference>
<dbReference type="SUPFAM" id="SSF101898">
    <property type="entry name" value="NHL repeat"/>
    <property type="match status" value="1"/>
</dbReference>
<dbReference type="EMBL" id="PTIX01000018">
    <property type="protein sequence ID" value="PPK64663.1"/>
    <property type="molecule type" value="Genomic_DNA"/>
</dbReference>
<reference evidence="6 7" key="1">
    <citation type="submission" date="2018-02" db="EMBL/GenBank/DDBJ databases">
        <title>Genomic Encyclopedia of Archaeal and Bacterial Type Strains, Phase II (KMG-II): from individual species to whole genera.</title>
        <authorList>
            <person name="Goeker M."/>
        </authorList>
    </citation>
    <scope>NUCLEOTIDE SEQUENCE [LARGE SCALE GENOMIC DNA]</scope>
    <source>
        <strain evidence="6 7">YU 961-1</strain>
    </source>
</reference>
<name>A0A2S6GHI5_9PSEU</name>
<evidence type="ECO:0000256" key="2">
    <source>
        <dbReference type="ARBA" id="ARBA00022703"/>
    </source>
</evidence>
<dbReference type="InterPro" id="IPR027417">
    <property type="entry name" value="P-loop_NTPase"/>
</dbReference>
<dbReference type="InterPro" id="IPR036388">
    <property type="entry name" value="WH-like_DNA-bd_sf"/>
</dbReference>
<keyword evidence="2" id="KW-0053">Apoptosis</keyword>
<dbReference type="OrthoDB" id="414967at2"/>
<evidence type="ECO:0000259" key="5">
    <source>
        <dbReference type="Pfam" id="PF00931"/>
    </source>
</evidence>
<keyword evidence="1 4" id="KW-0853">WD repeat</keyword>